<comment type="caution">
    <text evidence="1">The sequence shown here is derived from an EMBL/GenBank/DDBJ whole genome shotgun (WGS) entry which is preliminary data.</text>
</comment>
<reference evidence="1" key="1">
    <citation type="submission" date="2018-11" db="EMBL/GenBank/DDBJ databases">
        <authorList>
            <consortium name="Pathogen Informatics"/>
        </authorList>
    </citation>
    <scope>NUCLEOTIDE SEQUENCE</scope>
</reference>
<accession>A0A448WLY9</accession>
<dbReference type="EMBL" id="CAAALY010023539">
    <property type="protein sequence ID" value="VEL15128.1"/>
    <property type="molecule type" value="Genomic_DNA"/>
</dbReference>
<sequence length="69" mass="7950">MVKLIEETSEALLIDQFPNLLFPSQSQIATFVLLRRTKRRQDDFLMSYAVQAKEADRMSLSTSRGREDG</sequence>
<dbReference type="Proteomes" id="UP000784294">
    <property type="component" value="Unassembled WGS sequence"/>
</dbReference>
<proteinExistence type="predicted"/>
<dbReference type="AlphaFoldDB" id="A0A448WLY9"/>
<organism evidence="1 2">
    <name type="scientific">Protopolystoma xenopodis</name>
    <dbReference type="NCBI Taxonomy" id="117903"/>
    <lineage>
        <taxon>Eukaryota</taxon>
        <taxon>Metazoa</taxon>
        <taxon>Spiralia</taxon>
        <taxon>Lophotrochozoa</taxon>
        <taxon>Platyhelminthes</taxon>
        <taxon>Monogenea</taxon>
        <taxon>Polyopisthocotylea</taxon>
        <taxon>Polystomatidea</taxon>
        <taxon>Polystomatidae</taxon>
        <taxon>Protopolystoma</taxon>
    </lineage>
</organism>
<keyword evidence="2" id="KW-1185">Reference proteome</keyword>
<name>A0A448WLY9_9PLAT</name>
<evidence type="ECO:0000313" key="2">
    <source>
        <dbReference type="Proteomes" id="UP000784294"/>
    </source>
</evidence>
<evidence type="ECO:0000313" key="1">
    <source>
        <dbReference type="EMBL" id="VEL15128.1"/>
    </source>
</evidence>
<protein>
    <submittedName>
        <fullName evidence="1">Uncharacterized protein</fullName>
    </submittedName>
</protein>
<gene>
    <name evidence="1" type="ORF">PXEA_LOCUS8568</name>
</gene>